<dbReference type="PANTHER" id="PTHR43585">
    <property type="entry name" value="FUMIPYRROLE BIOSYNTHESIS PROTEIN C"/>
    <property type="match status" value="1"/>
</dbReference>
<keyword evidence="1" id="KW-0436">Ligase</keyword>
<protein>
    <submittedName>
        <fullName evidence="7">ATP-grasp domain-containing protein</fullName>
    </submittedName>
</protein>
<keyword evidence="8" id="KW-1185">Reference proteome</keyword>
<evidence type="ECO:0000313" key="8">
    <source>
        <dbReference type="Proteomes" id="UP000822993"/>
    </source>
</evidence>
<evidence type="ECO:0000256" key="1">
    <source>
        <dbReference type="ARBA" id="ARBA00022598"/>
    </source>
</evidence>
<dbReference type="EMBL" id="JACSPN010000007">
    <property type="protein sequence ID" value="MBE7700238.1"/>
    <property type="molecule type" value="Genomic_DNA"/>
</dbReference>
<evidence type="ECO:0000256" key="4">
    <source>
        <dbReference type="PROSITE-ProRule" id="PRU00409"/>
    </source>
</evidence>
<dbReference type="Pfam" id="PF13535">
    <property type="entry name" value="ATP-grasp_4"/>
    <property type="match status" value="1"/>
</dbReference>
<dbReference type="InterPro" id="IPR011761">
    <property type="entry name" value="ATP-grasp"/>
</dbReference>
<sequence>MAGPSEPVHVLSVGAWSPVVERLWAAGAETSLLCDAEMLDQHQGLSEHRSVTVTRAAGLEELVALAEGVHARAPLSHAVSFDDTSMVAAARIREELGLGGGDPSTVVGTVHDKDRYRSALTGTPAAVPHAVVGSVDDVLRFGRTHGWPIVVKPVSGSGSAGVTLGVGPDGAADALARATVRTHYTPTGRAMAEVQVRGRVITVDTLSHAGAHEVMSIGFELPGAAHPAMMIYGVPAPLTDTERRDVVGTVTSALARLGVTTGPAHTELLLTAEGTPVLIETQLRPGGDFPELTLAASGLDVYDAWARQLLGEDPLPRIREAAASAGTCAVIACGAPDVEADYLELRDLDEVRAHDDVAGVRVLRQPPYRSASARTRDDLSVTVMSTAPTAQLALRRAVRALGGARMRVTTHGGGGAAGPPPVGLEPRTSTAGGRPFKSEEAP</sequence>
<evidence type="ECO:0000256" key="5">
    <source>
        <dbReference type="SAM" id="MobiDB-lite"/>
    </source>
</evidence>
<dbReference type="GO" id="GO:0005524">
    <property type="term" value="F:ATP binding"/>
    <property type="evidence" value="ECO:0007669"/>
    <property type="project" value="UniProtKB-UniRule"/>
</dbReference>
<dbReference type="GO" id="GO:0046872">
    <property type="term" value="F:metal ion binding"/>
    <property type="evidence" value="ECO:0007669"/>
    <property type="project" value="InterPro"/>
</dbReference>
<dbReference type="GO" id="GO:0016874">
    <property type="term" value="F:ligase activity"/>
    <property type="evidence" value="ECO:0007669"/>
    <property type="project" value="UniProtKB-KW"/>
</dbReference>
<evidence type="ECO:0000259" key="6">
    <source>
        <dbReference type="PROSITE" id="PS50975"/>
    </source>
</evidence>
<keyword evidence="2 4" id="KW-0547">Nucleotide-binding</keyword>
<dbReference type="Gene3D" id="3.30.1490.20">
    <property type="entry name" value="ATP-grasp fold, A domain"/>
    <property type="match status" value="1"/>
</dbReference>
<dbReference type="Gene3D" id="3.40.50.20">
    <property type="match status" value="1"/>
</dbReference>
<feature type="region of interest" description="Disordered" evidence="5">
    <location>
        <begin position="408"/>
        <end position="442"/>
    </location>
</feature>
<evidence type="ECO:0000256" key="3">
    <source>
        <dbReference type="ARBA" id="ARBA00022840"/>
    </source>
</evidence>
<accession>A0A9D5YY51</accession>
<dbReference type="Gene3D" id="3.30.470.20">
    <property type="entry name" value="ATP-grasp fold, B domain"/>
    <property type="match status" value="1"/>
</dbReference>
<proteinExistence type="predicted"/>
<feature type="domain" description="ATP-grasp" evidence="6">
    <location>
        <begin position="116"/>
        <end position="310"/>
    </location>
</feature>
<evidence type="ECO:0000313" key="7">
    <source>
        <dbReference type="EMBL" id="MBE7700238.1"/>
    </source>
</evidence>
<evidence type="ECO:0000256" key="2">
    <source>
        <dbReference type="ARBA" id="ARBA00022741"/>
    </source>
</evidence>
<dbReference type="InterPro" id="IPR052032">
    <property type="entry name" value="ATP-dep_AA_Ligase"/>
</dbReference>
<dbReference type="SUPFAM" id="SSF56059">
    <property type="entry name" value="Glutathione synthetase ATP-binding domain-like"/>
    <property type="match status" value="1"/>
</dbReference>
<gene>
    <name evidence="7" type="ORF">H9623_07975</name>
</gene>
<dbReference type="PROSITE" id="PS50975">
    <property type="entry name" value="ATP_GRASP"/>
    <property type="match status" value="1"/>
</dbReference>
<dbReference type="InterPro" id="IPR013815">
    <property type="entry name" value="ATP_grasp_subdomain_1"/>
</dbReference>
<organism evidence="7 8">
    <name type="scientific">Oerskovia douganii</name>
    <dbReference type="NCBI Taxonomy" id="2762210"/>
    <lineage>
        <taxon>Bacteria</taxon>
        <taxon>Bacillati</taxon>
        <taxon>Actinomycetota</taxon>
        <taxon>Actinomycetes</taxon>
        <taxon>Micrococcales</taxon>
        <taxon>Cellulomonadaceae</taxon>
        <taxon>Oerskovia</taxon>
    </lineage>
</organism>
<reference evidence="7 8" key="1">
    <citation type="submission" date="2020-08" db="EMBL/GenBank/DDBJ databases">
        <title>A Genomic Blueprint of the Chicken Gut Microbiome.</title>
        <authorList>
            <person name="Gilroy R."/>
            <person name="Ravi A."/>
            <person name="Getino M."/>
            <person name="Pursley I."/>
            <person name="Horton D.L."/>
            <person name="Alikhan N.-F."/>
            <person name="Baker D."/>
            <person name="Gharbi K."/>
            <person name="Hall N."/>
            <person name="Watson M."/>
            <person name="Adriaenssens E.M."/>
            <person name="Foster-Nyarko E."/>
            <person name="Jarju S."/>
            <person name="Secka A."/>
            <person name="Antonio M."/>
            <person name="Oren A."/>
            <person name="Chaudhuri R."/>
            <person name="La Ragione R.M."/>
            <person name="Hildebrand F."/>
            <person name="Pallen M.J."/>
        </authorList>
    </citation>
    <scope>NUCLEOTIDE SEQUENCE [LARGE SCALE GENOMIC DNA]</scope>
    <source>
        <strain evidence="7 8">Sa1BUA8</strain>
    </source>
</reference>
<dbReference type="AlphaFoldDB" id="A0A9D5YY51"/>
<dbReference type="PANTHER" id="PTHR43585:SF2">
    <property type="entry name" value="ATP-GRASP ENZYME FSQD"/>
    <property type="match status" value="1"/>
</dbReference>
<comment type="caution">
    <text evidence="7">The sequence shown here is derived from an EMBL/GenBank/DDBJ whole genome shotgun (WGS) entry which is preliminary data.</text>
</comment>
<dbReference type="Proteomes" id="UP000822993">
    <property type="component" value="Unassembled WGS sequence"/>
</dbReference>
<name>A0A9D5YY51_9CELL</name>
<dbReference type="RefSeq" id="WP_193719510.1">
    <property type="nucleotide sequence ID" value="NZ_JACSPN010000007.1"/>
</dbReference>
<keyword evidence="3 4" id="KW-0067">ATP-binding</keyword>